<dbReference type="EMBL" id="VCGU01000001">
    <property type="protein sequence ID" value="TRY80392.1"/>
    <property type="molecule type" value="Genomic_DNA"/>
</dbReference>
<name>A0A553PRU3_TIGCA</name>
<sequence>MTWVLVICLAFHMAVSHPFSFIIRDGQLSRSNPSILLTHGSPRSFPPTSSLGSLFSLPLFSQLRNPSLRRSFEFDPTVGPSVYPSLVQEPNLNQALRGNSRQIAFTTPIPIKTEKMVLPESEGSTSKSVPLSTTLYREDTNVHNYLKKKKKPEVL</sequence>
<organism evidence="2 3">
    <name type="scientific">Tigriopus californicus</name>
    <name type="common">Marine copepod</name>
    <dbReference type="NCBI Taxonomy" id="6832"/>
    <lineage>
        <taxon>Eukaryota</taxon>
        <taxon>Metazoa</taxon>
        <taxon>Ecdysozoa</taxon>
        <taxon>Arthropoda</taxon>
        <taxon>Crustacea</taxon>
        <taxon>Multicrustacea</taxon>
        <taxon>Hexanauplia</taxon>
        <taxon>Copepoda</taxon>
        <taxon>Harpacticoida</taxon>
        <taxon>Harpacticidae</taxon>
        <taxon>Tigriopus</taxon>
    </lineage>
</organism>
<protein>
    <submittedName>
        <fullName evidence="2">Uncharacterized protein</fullName>
    </submittedName>
</protein>
<gene>
    <name evidence="2" type="ORF">TCAL_04718</name>
</gene>
<comment type="caution">
    <text evidence="2">The sequence shown here is derived from an EMBL/GenBank/DDBJ whole genome shotgun (WGS) entry which is preliminary data.</text>
</comment>
<evidence type="ECO:0000256" key="1">
    <source>
        <dbReference type="SAM" id="SignalP"/>
    </source>
</evidence>
<feature type="signal peptide" evidence="1">
    <location>
        <begin position="1"/>
        <end position="16"/>
    </location>
</feature>
<dbReference type="Proteomes" id="UP000318571">
    <property type="component" value="Chromosome 12"/>
</dbReference>
<evidence type="ECO:0000313" key="3">
    <source>
        <dbReference type="Proteomes" id="UP000318571"/>
    </source>
</evidence>
<reference evidence="2 3" key="1">
    <citation type="journal article" date="2018" name="Nat. Ecol. Evol.">
        <title>Genomic signatures of mitonuclear coevolution across populations of Tigriopus californicus.</title>
        <authorList>
            <person name="Barreto F.S."/>
            <person name="Watson E.T."/>
            <person name="Lima T.G."/>
            <person name="Willett C.S."/>
            <person name="Edmands S."/>
            <person name="Li W."/>
            <person name="Burton R.S."/>
        </authorList>
    </citation>
    <scope>NUCLEOTIDE SEQUENCE [LARGE SCALE GENOMIC DNA]</scope>
    <source>
        <strain evidence="2 3">San Diego</strain>
    </source>
</reference>
<accession>A0A553PRU3</accession>
<feature type="chain" id="PRO_5021954708" evidence="1">
    <location>
        <begin position="17"/>
        <end position="155"/>
    </location>
</feature>
<proteinExistence type="predicted"/>
<evidence type="ECO:0000313" key="2">
    <source>
        <dbReference type="EMBL" id="TRY80392.1"/>
    </source>
</evidence>
<keyword evidence="3" id="KW-1185">Reference proteome</keyword>
<dbReference type="AlphaFoldDB" id="A0A553PRU3"/>
<keyword evidence="1" id="KW-0732">Signal</keyword>